<accession>A0A956NF71</accession>
<dbReference type="AlphaFoldDB" id="A0A956NF71"/>
<organism evidence="5 6">
    <name type="scientific">Eiseniibacteriota bacterium</name>
    <dbReference type="NCBI Taxonomy" id="2212470"/>
    <lineage>
        <taxon>Bacteria</taxon>
        <taxon>Candidatus Eiseniibacteriota</taxon>
    </lineage>
</organism>
<dbReference type="Gene3D" id="1.10.10.60">
    <property type="entry name" value="Homeodomain-like"/>
    <property type="match status" value="2"/>
</dbReference>
<evidence type="ECO:0000313" key="6">
    <source>
        <dbReference type="Proteomes" id="UP000739538"/>
    </source>
</evidence>
<dbReference type="PRINTS" id="PR00032">
    <property type="entry name" value="HTHARAC"/>
</dbReference>
<keyword evidence="2" id="KW-0238">DNA-binding</keyword>
<dbReference type="InterPro" id="IPR020449">
    <property type="entry name" value="Tscrpt_reg_AraC-type_HTH"/>
</dbReference>
<dbReference type="EMBL" id="JAGQHS010000156">
    <property type="protein sequence ID" value="MCA9758275.1"/>
    <property type="molecule type" value="Genomic_DNA"/>
</dbReference>
<evidence type="ECO:0000256" key="3">
    <source>
        <dbReference type="ARBA" id="ARBA00023163"/>
    </source>
</evidence>
<reference evidence="5" key="1">
    <citation type="submission" date="2020-04" db="EMBL/GenBank/DDBJ databases">
        <authorList>
            <person name="Zhang T."/>
        </authorList>
    </citation>
    <scope>NUCLEOTIDE SEQUENCE</scope>
    <source>
        <strain evidence="5">HKST-UBA02</strain>
    </source>
</reference>
<dbReference type="PROSITE" id="PS01124">
    <property type="entry name" value="HTH_ARAC_FAMILY_2"/>
    <property type="match status" value="1"/>
</dbReference>
<comment type="caution">
    <text evidence="5">The sequence shown here is derived from an EMBL/GenBank/DDBJ whole genome shotgun (WGS) entry which is preliminary data.</text>
</comment>
<dbReference type="GO" id="GO:0043565">
    <property type="term" value="F:sequence-specific DNA binding"/>
    <property type="evidence" value="ECO:0007669"/>
    <property type="project" value="InterPro"/>
</dbReference>
<reference evidence="5" key="2">
    <citation type="journal article" date="2021" name="Microbiome">
        <title>Successional dynamics and alternative stable states in a saline activated sludge microbial community over 9 years.</title>
        <authorList>
            <person name="Wang Y."/>
            <person name="Ye J."/>
            <person name="Ju F."/>
            <person name="Liu L."/>
            <person name="Boyd J.A."/>
            <person name="Deng Y."/>
            <person name="Parks D.H."/>
            <person name="Jiang X."/>
            <person name="Yin X."/>
            <person name="Woodcroft B.J."/>
            <person name="Tyson G.W."/>
            <person name="Hugenholtz P."/>
            <person name="Polz M.F."/>
            <person name="Zhang T."/>
        </authorList>
    </citation>
    <scope>NUCLEOTIDE SEQUENCE</scope>
    <source>
        <strain evidence="5">HKST-UBA02</strain>
    </source>
</reference>
<dbReference type="SMART" id="SM00342">
    <property type="entry name" value="HTH_ARAC"/>
    <property type="match status" value="1"/>
</dbReference>
<dbReference type="Proteomes" id="UP000739538">
    <property type="component" value="Unassembled WGS sequence"/>
</dbReference>
<dbReference type="PANTHER" id="PTHR43436">
    <property type="entry name" value="ARAC-FAMILY TRANSCRIPTIONAL REGULATOR"/>
    <property type="match status" value="1"/>
</dbReference>
<evidence type="ECO:0000256" key="2">
    <source>
        <dbReference type="ARBA" id="ARBA00023125"/>
    </source>
</evidence>
<dbReference type="Pfam" id="PF06719">
    <property type="entry name" value="AraC_N"/>
    <property type="match status" value="1"/>
</dbReference>
<keyword evidence="3" id="KW-0804">Transcription</keyword>
<keyword evidence="1" id="KW-0805">Transcription regulation</keyword>
<evidence type="ECO:0000256" key="1">
    <source>
        <dbReference type="ARBA" id="ARBA00023015"/>
    </source>
</evidence>
<evidence type="ECO:0000313" key="5">
    <source>
        <dbReference type="EMBL" id="MCA9758275.1"/>
    </source>
</evidence>
<dbReference type="Pfam" id="PF12833">
    <property type="entry name" value="HTH_18"/>
    <property type="match status" value="1"/>
</dbReference>
<name>A0A956NF71_UNCEI</name>
<feature type="domain" description="HTH araC/xylS-type" evidence="4">
    <location>
        <begin position="216"/>
        <end position="314"/>
    </location>
</feature>
<dbReference type="InterPro" id="IPR009057">
    <property type="entry name" value="Homeodomain-like_sf"/>
</dbReference>
<protein>
    <submittedName>
        <fullName evidence="5">AraC family transcriptional regulator</fullName>
    </submittedName>
</protein>
<proteinExistence type="predicted"/>
<dbReference type="InterPro" id="IPR018060">
    <property type="entry name" value="HTH_AraC"/>
</dbReference>
<dbReference type="GO" id="GO:0003700">
    <property type="term" value="F:DNA-binding transcription factor activity"/>
    <property type="evidence" value="ECO:0007669"/>
    <property type="project" value="InterPro"/>
</dbReference>
<dbReference type="InterPro" id="IPR009594">
    <property type="entry name" value="Tscrpt_reg_HTH_AraC_N"/>
</dbReference>
<dbReference type="PANTHER" id="PTHR43436:SF1">
    <property type="entry name" value="TRANSCRIPTIONAL REGULATORY PROTEIN"/>
    <property type="match status" value="1"/>
</dbReference>
<gene>
    <name evidence="5" type="ORF">KDA27_20945</name>
</gene>
<dbReference type="SUPFAM" id="SSF46689">
    <property type="entry name" value="Homeodomain-like"/>
    <property type="match status" value="2"/>
</dbReference>
<evidence type="ECO:0000259" key="4">
    <source>
        <dbReference type="PROSITE" id="PS01124"/>
    </source>
</evidence>
<sequence length="320" mass="35373">MSPKSKDKSAANVRGSTSASELERLRELIERHATDFGPNYTPLPGLTLYRSDCTTDPRRGEADSLALAFVVQGSKKVRVGDSELEYGPGQVLVLTRSLSFDTWITRGSQMRPYLSMYQAIPPNLVAETLIELSGAEDSAPTATSTRSHFGEVYVTEADPDLLGATVRLVRTLDDPTARSILGPMILREIVFHLLRSDAAAGLRESACNSGDELRIREAMLYMEANANQRLTVPQVAKAVAMSPSHFAHRFRDVARVTPMQYLKHVRLREARLLLLEEGARASEAGERVGYRSPSHFSRDFAQAFGVSPSQYAERFRGDRG</sequence>